<evidence type="ECO:0000259" key="1">
    <source>
        <dbReference type="Pfam" id="PF21747"/>
    </source>
</evidence>
<accession>A0ABS6JZ90</accession>
<gene>
    <name evidence="2" type="ORF">KS407_21015</name>
</gene>
<dbReference type="EMBL" id="JAHQCR010000088">
    <property type="protein sequence ID" value="MBU9723906.1"/>
    <property type="molecule type" value="Genomic_DNA"/>
</dbReference>
<dbReference type="RefSeq" id="WP_088075124.1">
    <property type="nucleotide sequence ID" value="NZ_JAHQCR010000088.1"/>
</dbReference>
<keyword evidence="3" id="KW-1185">Reference proteome</keyword>
<feature type="domain" description="YpoC-like" evidence="1">
    <location>
        <begin position="79"/>
        <end position="180"/>
    </location>
</feature>
<evidence type="ECO:0000313" key="2">
    <source>
        <dbReference type="EMBL" id="MBU9723906.1"/>
    </source>
</evidence>
<dbReference type="InterPro" id="IPR048427">
    <property type="entry name" value="YpoC"/>
</dbReference>
<reference evidence="2 3" key="1">
    <citation type="submission" date="2021-06" db="EMBL/GenBank/DDBJ databases">
        <title>Bacillus sp. RD4P76, an endophyte from a halophyte.</title>
        <authorList>
            <person name="Sun J.-Q."/>
        </authorList>
    </citation>
    <scope>NUCLEOTIDE SEQUENCE [LARGE SCALE GENOMIC DNA]</scope>
    <source>
        <strain evidence="2 3">JCM 17098</strain>
    </source>
</reference>
<dbReference type="Proteomes" id="UP000790580">
    <property type="component" value="Unassembled WGS sequence"/>
</dbReference>
<proteinExistence type="predicted"/>
<name>A0ABS6JZ90_9BACI</name>
<dbReference type="Pfam" id="PF21747">
    <property type="entry name" value="YpoC"/>
    <property type="match status" value="1"/>
</dbReference>
<evidence type="ECO:0000313" key="3">
    <source>
        <dbReference type="Proteomes" id="UP000790580"/>
    </source>
</evidence>
<organism evidence="2 3">
    <name type="scientific">Evansella alkalicola</name>
    <dbReference type="NCBI Taxonomy" id="745819"/>
    <lineage>
        <taxon>Bacteria</taxon>
        <taxon>Bacillati</taxon>
        <taxon>Bacillota</taxon>
        <taxon>Bacilli</taxon>
        <taxon>Bacillales</taxon>
        <taxon>Bacillaceae</taxon>
        <taxon>Evansella</taxon>
    </lineage>
</organism>
<sequence>MTLSNTLIVPEPFAVLPFYENKQLIKKPGTLNETKLTEIWDGEAYFIHDILHYEHKLSGYEIVDFIPPWHFEGEEIKTQAINFWQHTGLPKLSNMFHQRDRIGARPLMLKHIAIYIQTIHWIQGKPVYNLQDFTVQFEDWKYSPVNFGERISFILKSPDHYHSFTQLSQLYEESNKKWALFLNRSLPKK</sequence>
<comment type="caution">
    <text evidence="2">The sequence shown here is derived from an EMBL/GenBank/DDBJ whole genome shotgun (WGS) entry which is preliminary data.</text>
</comment>
<protein>
    <recommendedName>
        <fullName evidence="1">YpoC-like domain-containing protein</fullName>
    </recommendedName>
</protein>